<organism evidence="2 3">
    <name type="scientific">Methanoregula boonei (strain DSM 21154 / JCM 14090 / 6A8)</name>
    <dbReference type="NCBI Taxonomy" id="456442"/>
    <lineage>
        <taxon>Archaea</taxon>
        <taxon>Methanobacteriati</taxon>
        <taxon>Methanobacteriota</taxon>
        <taxon>Stenosarchaea group</taxon>
        <taxon>Methanomicrobia</taxon>
        <taxon>Methanomicrobiales</taxon>
        <taxon>Methanoregulaceae</taxon>
        <taxon>Methanoregula</taxon>
    </lineage>
</organism>
<sequence length="102" mass="11591">MGVWQLNSSSHSPDKDKDQDPDQDQVRTNLVENWTFYPDGTFAESHTSVGSDMPPIYDNGIWTYLGNSSYVVSMNGEEMHLIRTGNILTNEDDQCVFNRIES</sequence>
<name>A7I5S2_METB6</name>
<dbReference type="HOGENOM" id="CLU_2271022_0_0_2"/>
<evidence type="ECO:0008006" key="4">
    <source>
        <dbReference type="Google" id="ProtNLM"/>
    </source>
</evidence>
<gene>
    <name evidence="2" type="ordered locus">Mboo_0565</name>
</gene>
<reference evidence="3" key="1">
    <citation type="journal article" date="2015" name="Microbiology">
        <title>Genome of Methanoregula boonei 6A8 reveals adaptations to oligotrophic peatland environments.</title>
        <authorList>
            <person name="Braeuer S."/>
            <person name="Cadillo-Quiroz H."/>
            <person name="Kyrpides N."/>
            <person name="Woyke T."/>
            <person name="Goodwin L."/>
            <person name="Detter C."/>
            <person name="Podell S."/>
            <person name="Yavitt J.B."/>
            <person name="Zinder S.H."/>
        </authorList>
    </citation>
    <scope>NUCLEOTIDE SEQUENCE [LARGE SCALE GENOMIC DNA]</scope>
    <source>
        <strain evidence="3">DSM 21154 / JCM 14090 / 6A8</strain>
    </source>
</reference>
<dbReference type="KEGG" id="mbn:Mboo_0565"/>
<evidence type="ECO:0000313" key="3">
    <source>
        <dbReference type="Proteomes" id="UP000002408"/>
    </source>
</evidence>
<keyword evidence="3" id="KW-1185">Reference proteome</keyword>
<dbReference type="Proteomes" id="UP000002408">
    <property type="component" value="Chromosome"/>
</dbReference>
<dbReference type="EMBL" id="CP000780">
    <property type="protein sequence ID" value="ABS55083.1"/>
    <property type="molecule type" value="Genomic_DNA"/>
</dbReference>
<protein>
    <recommendedName>
        <fullName evidence="4">Lipocalin-like domain-containing protein</fullName>
    </recommendedName>
</protein>
<feature type="region of interest" description="Disordered" evidence="1">
    <location>
        <begin position="1"/>
        <end position="26"/>
    </location>
</feature>
<evidence type="ECO:0000313" key="2">
    <source>
        <dbReference type="EMBL" id="ABS55083.1"/>
    </source>
</evidence>
<feature type="compositionally biased region" description="Polar residues" evidence="1">
    <location>
        <begin position="1"/>
        <end position="11"/>
    </location>
</feature>
<evidence type="ECO:0000256" key="1">
    <source>
        <dbReference type="SAM" id="MobiDB-lite"/>
    </source>
</evidence>
<dbReference type="AlphaFoldDB" id="A7I5S2"/>
<accession>A7I5S2</accession>
<proteinExistence type="predicted"/>